<dbReference type="AlphaFoldDB" id="A0A553V293"/>
<accession>A0A553V293</accession>
<dbReference type="Proteomes" id="UP000319322">
    <property type="component" value="Unassembled WGS sequence"/>
</dbReference>
<reference evidence="2" key="2">
    <citation type="submission" date="2019-07" db="EMBL/GenBank/DDBJ databases">
        <title>Helicobacter labacensis sp. nov., Helicobacter mehlei sp. nov. and Helicobacter vulpis sp. nov., isolated from gastric mucosa of red fox (Vulpis vulpis).</title>
        <authorList>
            <person name="Papic B."/>
        </authorList>
    </citation>
    <scope>NUCLEOTIDE SEQUENCE [LARGE SCALE GENOMIC DNA]</scope>
    <source>
        <strain evidence="2">L8b</strain>
    </source>
</reference>
<evidence type="ECO:0000313" key="2">
    <source>
        <dbReference type="Proteomes" id="UP000319322"/>
    </source>
</evidence>
<dbReference type="Pfam" id="PF03382">
    <property type="entry name" value="DUF285"/>
    <property type="match status" value="1"/>
</dbReference>
<dbReference type="EMBL" id="VKGC01000002">
    <property type="protein sequence ID" value="TSA86603.1"/>
    <property type="molecule type" value="Genomic_DNA"/>
</dbReference>
<name>A0A553V293_9HELI</name>
<evidence type="ECO:0000313" key="1">
    <source>
        <dbReference type="EMBL" id="TSA86603.1"/>
    </source>
</evidence>
<protein>
    <submittedName>
        <fullName evidence="1">BspA family leucine-rich repeat surface protein</fullName>
    </submittedName>
</protein>
<dbReference type="InterPro" id="IPR005046">
    <property type="entry name" value="DUF285"/>
</dbReference>
<keyword evidence="2" id="KW-1185">Reference proteome</keyword>
<dbReference type="NCBIfam" id="TIGR02167">
    <property type="entry name" value="Liste_lipo_26"/>
    <property type="match status" value="3"/>
</dbReference>
<reference evidence="1 2" key="3">
    <citation type="submission" date="2019-07" db="EMBL/GenBank/DDBJ databases">
        <authorList>
            <person name="Papic B."/>
        </authorList>
    </citation>
    <scope>NUCLEOTIDE SEQUENCE [LARGE SCALE GENOMIC DNA]</scope>
    <source>
        <strain evidence="1 2">L8b</strain>
    </source>
</reference>
<dbReference type="InterPro" id="IPR011889">
    <property type="entry name" value="Liste_lipo_26"/>
</dbReference>
<sequence length="319" mass="35668">MQEALAKLEQEIKTTKRACRLSKSVLEEGLDVQAEAQELHAKFSALAEALAHLNQALDTHYASLEDDTQLEQILISLKRVKSKTATPLASLESASSAKEVLEALASLEQGVLDLEGVLTGLKAHPSLNAPTSPKATPKAMAKKYCPQSKEELKALVADESVHLGEIDIGGLTDLSEVFQHSHRESYEGLETWDVSQVTNMEKMLDSCRNFNQPLNHWDVSKVTNMRGMFLGCDNFNQPLNDWNVSRVTNMEKMFFGCKAFNQPLNSWDVSNVRTMGSMFAHSFSFSQPLDNWNVSSTTNTEYMFFGKNSLTRLPIWYRA</sequence>
<dbReference type="RefSeq" id="WP_120947775.1">
    <property type="nucleotide sequence ID" value="NZ_QXQP01000004.1"/>
</dbReference>
<comment type="caution">
    <text evidence="1">The sequence shown here is derived from an EMBL/GenBank/DDBJ whole genome shotgun (WGS) entry which is preliminary data.</text>
</comment>
<dbReference type="OrthoDB" id="5354002at2"/>
<proteinExistence type="predicted"/>
<organism evidence="1 2">
    <name type="scientific">Helicobacter mehlei</name>
    <dbReference type="NCBI Taxonomy" id="2316080"/>
    <lineage>
        <taxon>Bacteria</taxon>
        <taxon>Pseudomonadati</taxon>
        <taxon>Campylobacterota</taxon>
        <taxon>Epsilonproteobacteria</taxon>
        <taxon>Campylobacterales</taxon>
        <taxon>Helicobacteraceae</taxon>
        <taxon>Helicobacter</taxon>
    </lineage>
</organism>
<reference evidence="1 2" key="1">
    <citation type="submission" date="2019-07" db="EMBL/GenBank/DDBJ databases">
        <title>Helicobacter labacensis sp. nov., Helicobacter mehlei sp. nov. and Helicobacter vulpis sp. nov., isolated from gastric mucosa of red fox (Vulpis vulpis).</title>
        <authorList>
            <person name="Kusar D."/>
            <person name="Gruntar I."/>
            <person name="Pate M."/>
            <person name="Zajc U."/>
            <person name="Ocepek M."/>
        </authorList>
    </citation>
    <scope>NUCLEOTIDE SEQUENCE [LARGE SCALE GENOMIC DNA]</scope>
    <source>
        <strain evidence="1 2">L8b</strain>
    </source>
</reference>
<gene>
    <name evidence="1" type="ORF">FNE76_01345</name>
</gene>